<dbReference type="EMBL" id="NRSJ01000012">
    <property type="protein sequence ID" value="MBK1704597.1"/>
    <property type="molecule type" value="Genomic_DNA"/>
</dbReference>
<sequence>MLFGPSCKCGVIMALCDALRALRNDFSRAQTQSVENLDLKRADLQFAIDPKFWIMPAAEDEYQKRIEALKGHLHAMDVGRRSPISWFLPHDPCGQGQSVPGFPLSCTSDDGLFDLRA</sequence>
<dbReference type="AlphaFoldDB" id="A0AAJ0U3K7"/>
<dbReference type="RefSeq" id="WP_200345803.1">
    <property type="nucleotide sequence ID" value="NZ_NRSJ01000012.1"/>
</dbReference>
<evidence type="ECO:0000313" key="2">
    <source>
        <dbReference type="Proteomes" id="UP001296776"/>
    </source>
</evidence>
<protein>
    <submittedName>
        <fullName evidence="1">Uncharacterized protein</fullName>
    </submittedName>
</protein>
<accession>A0AAJ0U3K7</accession>
<comment type="caution">
    <text evidence="1">The sequence shown here is derived from an EMBL/GenBank/DDBJ whole genome shotgun (WGS) entry which is preliminary data.</text>
</comment>
<evidence type="ECO:0000313" key="1">
    <source>
        <dbReference type="EMBL" id="MBK1704597.1"/>
    </source>
</evidence>
<keyword evidence="2" id="KW-1185">Reference proteome</keyword>
<organism evidence="1 2">
    <name type="scientific">Halochromatium glycolicum</name>
    <dbReference type="NCBI Taxonomy" id="85075"/>
    <lineage>
        <taxon>Bacteria</taxon>
        <taxon>Pseudomonadati</taxon>
        <taxon>Pseudomonadota</taxon>
        <taxon>Gammaproteobacteria</taxon>
        <taxon>Chromatiales</taxon>
        <taxon>Chromatiaceae</taxon>
        <taxon>Halochromatium</taxon>
    </lineage>
</organism>
<reference evidence="1" key="2">
    <citation type="journal article" date="2020" name="Microorganisms">
        <title>Osmotic Adaptation and Compatible Solute Biosynthesis of Phototrophic Bacteria as Revealed from Genome Analyses.</title>
        <authorList>
            <person name="Imhoff J.F."/>
            <person name="Rahn T."/>
            <person name="Kunzel S."/>
            <person name="Keller A."/>
            <person name="Neulinger S.C."/>
        </authorList>
    </citation>
    <scope>NUCLEOTIDE SEQUENCE</scope>
    <source>
        <strain evidence="1">DSM 11080</strain>
    </source>
</reference>
<gene>
    <name evidence="1" type="ORF">CKO40_08620</name>
</gene>
<name>A0AAJ0U3K7_9GAMM</name>
<dbReference type="Pfam" id="PF10095">
    <property type="entry name" value="DUF2333"/>
    <property type="match status" value="1"/>
</dbReference>
<dbReference type="Proteomes" id="UP001296776">
    <property type="component" value="Unassembled WGS sequence"/>
</dbReference>
<proteinExistence type="predicted"/>
<reference evidence="1" key="1">
    <citation type="submission" date="2017-08" db="EMBL/GenBank/DDBJ databases">
        <authorList>
            <person name="Imhoff J.F."/>
            <person name="Rahn T."/>
            <person name="Kuenzel S."/>
            <person name="Neulinger S.C."/>
        </authorList>
    </citation>
    <scope>NUCLEOTIDE SEQUENCE</scope>
    <source>
        <strain evidence="1">DSM 11080</strain>
    </source>
</reference>
<dbReference type="InterPro" id="IPR016936">
    <property type="entry name" value="UCP029693"/>
</dbReference>